<sequence length="478" mass="52853">MKSLNHSSPIRQCLHRLHYRTAFFSSSLSSSRPPPQHPFLSTDCSISTEEVGEVPHPFSSEKSDSQVSQGETTNTFRDPCNSSSQPSSENSETRLVEILLGHRDDPESAFKHFKHGLEQVDFQRGSGVPLYVLLHILVCSSEHQHMARSLILKHVLEDSGPTRLVFDSLADCAKRFSFELSPVVFNGLLYSLSKARRLLDAIDCFKGMLDHDILIQPFLIGKVLKMLVRNKMIREAKALLSDAVCRGIAYGTFTVRLMMLACVKEGDAELAERYFLESKASGITHNEATYSVAVHTACRLGKANTAIALLNEMKEKSWVPSEGTYTNVICACVKQMNMVDALRIKDEMVSCGRSVGLVVMTSLMKGYCVQGDVSSALGLLDHVVEGGLSPNKATYAVLIEGCCNKGHIEKALELHTQMKLAGIQPSVYTENSLLRGFLKANLLDEATKQFEQVVATDVANAFTYNAMLSWYCKKGKTK</sequence>
<evidence type="ECO:0008006" key="7">
    <source>
        <dbReference type="Google" id="ProtNLM"/>
    </source>
</evidence>
<feature type="repeat" description="PPR" evidence="3">
    <location>
        <begin position="391"/>
        <end position="425"/>
    </location>
</feature>
<evidence type="ECO:0000256" key="4">
    <source>
        <dbReference type="SAM" id="MobiDB-lite"/>
    </source>
</evidence>
<evidence type="ECO:0000256" key="3">
    <source>
        <dbReference type="PROSITE-ProRule" id="PRU00708"/>
    </source>
</evidence>
<evidence type="ECO:0000256" key="1">
    <source>
        <dbReference type="ARBA" id="ARBA00007626"/>
    </source>
</evidence>
<dbReference type="Proteomes" id="UP000595140">
    <property type="component" value="Unassembled WGS sequence"/>
</dbReference>
<dbReference type="InterPro" id="IPR002885">
    <property type="entry name" value="PPR_rpt"/>
</dbReference>
<dbReference type="Pfam" id="PF01535">
    <property type="entry name" value="PPR"/>
    <property type="match status" value="4"/>
</dbReference>
<dbReference type="PANTHER" id="PTHR47447:SF28">
    <property type="entry name" value="PENTACOTRIPEPTIDE-REPEAT REGION OF PRORP DOMAIN-CONTAINING PROTEIN"/>
    <property type="match status" value="1"/>
</dbReference>
<evidence type="ECO:0000313" key="6">
    <source>
        <dbReference type="Proteomes" id="UP000595140"/>
    </source>
</evidence>
<comment type="similarity">
    <text evidence="1">Belongs to the PPR family. P subfamily.</text>
</comment>
<feature type="compositionally biased region" description="Polar residues" evidence="4">
    <location>
        <begin position="65"/>
        <end position="76"/>
    </location>
</feature>
<keyword evidence="6" id="KW-1185">Reference proteome</keyword>
<dbReference type="NCBIfam" id="TIGR00756">
    <property type="entry name" value="PPR"/>
    <property type="match status" value="5"/>
</dbReference>
<feature type="repeat" description="PPR" evidence="3">
    <location>
        <begin position="356"/>
        <end position="390"/>
    </location>
</feature>
<organism evidence="5 6">
    <name type="scientific">Cuscuta campestris</name>
    <dbReference type="NCBI Taxonomy" id="132261"/>
    <lineage>
        <taxon>Eukaryota</taxon>
        <taxon>Viridiplantae</taxon>
        <taxon>Streptophyta</taxon>
        <taxon>Embryophyta</taxon>
        <taxon>Tracheophyta</taxon>
        <taxon>Spermatophyta</taxon>
        <taxon>Magnoliopsida</taxon>
        <taxon>eudicotyledons</taxon>
        <taxon>Gunneridae</taxon>
        <taxon>Pentapetalae</taxon>
        <taxon>asterids</taxon>
        <taxon>lamiids</taxon>
        <taxon>Solanales</taxon>
        <taxon>Convolvulaceae</taxon>
        <taxon>Cuscuteae</taxon>
        <taxon>Cuscuta</taxon>
        <taxon>Cuscuta subgen. Grammica</taxon>
        <taxon>Cuscuta sect. Cleistogrammica</taxon>
    </lineage>
</organism>
<dbReference type="Pfam" id="PF13812">
    <property type="entry name" value="PPR_3"/>
    <property type="match status" value="1"/>
</dbReference>
<accession>A0A484LTK8</accession>
<keyword evidence="2" id="KW-0677">Repeat</keyword>
<dbReference type="Gene3D" id="1.25.40.10">
    <property type="entry name" value="Tetratricopeptide repeat domain"/>
    <property type="match status" value="2"/>
</dbReference>
<dbReference type="EMBL" id="OOIL02002010">
    <property type="protein sequence ID" value="VFQ79853.1"/>
    <property type="molecule type" value="Genomic_DNA"/>
</dbReference>
<feature type="repeat" description="PPR" evidence="3">
    <location>
        <begin position="286"/>
        <end position="320"/>
    </location>
</feature>
<dbReference type="InterPro" id="IPR011990">
    <property type="entry name" value="TPR-like_helical_dom_sf"/>
</dbReference>
<protein>
    <recommendedName>
        <fullName evidence="7">Pentacotripeptide-repeat region of PRORP domain-containing protein</fullName>
    </recommendedName>
</protein>
<dbReference type="PROSITE" id="PS51375">
    <property type="entry name" value="PPR"/>
    <property type="match status" value="3"/>
</dbReference>
<evidence type="ECO:0000256" key="2">
    <source>
        <dbReference type="ARBA" id="ARBA00022737"/>
    </source>
</evidence>
<proteinExistence type="inferred from homology"/>
<gene>
    <name evidence="5" type="ORF">CCAM_LOCUS21629</name>
</gene>
<evidence type="ECO:0000313" key="5">
    <source>
        <dbReference type="EMBL" id="VFQ79853.1"/>
    </source>
</evidence>
<dbReference type="AlphaFoldDB" id="A0A484LTK8"/>
<reference evidence="5 6" key="1">
    <citation type="submission" date="2018-04" db="EMBL/GenBank/DDBJ databases">
        <authorList>
            <person name="Vogel A."/>
        </authorList>
    </citation>
    <scope>NUCLEOTIDE SEQUENCE [LARGE SCALE GENOMIC DNA]</scope>
</reference>
<dbReference type="PANTHER" id="PTHR47447">
    <property type="entry name" value="OS03G0856100 PROTEIN"/>
    <property type="match status" value="1"/>
</dbReference>
<dbReference type="Pfam" id="PF13041">
    <property type="entry name" value="PPR_2"/>
    <property type="match status" value="1"/>
</dbReference>
<feature type="region of interest" description="Disordered" evidence="4">
    <location>
        <begin position="26"/>
        <end position="92"/>
    </location>
</feature>
<dbReference type="OrthoDB" id="185373at2759"/>
<name>A0A484LTK8_9ASTE</name>
<feature type="compositionally biased region" description="Low complexity" evidence="4">
    <location>
        <begin position="81"/>
        <end position="90"/>
    </location>
</feature>